<evidence type="ECO:0008006" key="4">
    <source>
        <dbReference type="Google" id="ProtNLM"/>
    </source>
</evidence>
<dbReference type="Gene3D" id="3.40.390.10">
    <property type="entry name" value="Collagenase (Catalytic Domain)"/>
    <property type="match status" value="1"/>
</dbReference>
<protein>
    <recommendedName>
        <fullName evidence="4">Peptidase M10 metallopeptidase domain-containing protein</fullName>
    </recommendedName>
</protein>
<feature type="chain" id="PRO_5015760534" description="Peptidase M10 metallopeptidase domain-containing protein" evidence="1">
    <location>
        <begin position="25"/>
        <end position="366"/>
    </location>
</feature>
<dbReference type="GO" id="GO:0008237">
    <property type="term" value="F:metallopeptidase activity"/>
    <property type="evidence" value="ECO:0007669"/>
    <property type="project" value="InterPro"/>
</dbReference>
<evidence type="ECO:0000313" key="2">
    <source>
        <dbReference type="EMBL" id="PRP96245.1"/>
    </source>
</evidence>
<dbReference type="PROSITE" id="PS51257">
    <property type="entry name" value="PROKAR_LIPOPROTEIN"/>
    <property type="match status" value="1"/>
</dbReference>
<dbReference type="SUPFAM" id="SSF55486">
    <property type="entry name" value="Metalloproteases ('zincins'), catalytic domain"/>
    <property type="match status" value="1"/>
</dbReference>
<feature type="signal peptide" evidence="1">
    <location>
        <begin position="1"/>
        <end position="24"/>
    </location>
</feature>
<dbReference type="Proteomes" id="UP000238823">
    <property type="component" value="Unassembled WGS sequence"/>
</dbReference>
<organism evidence="2 3">
    <name type="scientific">Enhygromyxa salina</name>
    <dbReference type="NCBI Taxonomy" id="215803"/>
    <lineage>
        <taxon>Bacteria</taxon>
        <taxon>Pseudomonadati</taxon>
        <taxon>Myxococcota</taxon>
        <taxon>Polyangia</taxon>
        <taxon>Nannocystales</taxon>
        <taxon>Nannocystaceae</taxon>
        <taxon>Enhygromyxa</taxon>
    </lineage>
</organism>
<evidence type="ECO:0000256" key="1">
    <source>
        <dbReference type="SAM" id="SignalP"/>
    </source>
</evidence>
<proteinExistence type="predicted"/>
<accession>A0A2S9XTQ3</accession>
<dbReference type="EMBL" id="PVNL01000135">
    <property type="protein sequence ID" value="PRP96245.1"/>
    <property type="molecule type" value="Genomic_DNA"/>
</dbReference>
<dbReference type="InterPro" id="IPR024079">
    <property type="entry name" value="MetalloPept_cat_dom_sf"/>
</dbReference>
<name>A0A2S9XTQ3_9BACT</name>
<gene>
    <name evidence="2" type="ORF">ENSA7_70590</name>
</gene>
<dbReference type="AlphaFoldDB" id="A0A2S9XTQ3"/>
<keyword evidence="1" id="KW-0732">Signal</keyword>
<reference evidence="2 3" key="1">
    <citation type="submission" date="2018-03" db="EMBL/GenBank/DDBJ databases">
        <title>Draft Genome Sequences of the Obligatory Marine Myxobacteria Enhygromyxa salina SWB007.</title>
        <authorList>
            <person name="Poehlein A."/>
            <person name="Moghaddam J.A."/>
            <person name="Harms H."/>
            <person name="Alanjari M."/>
            <person name="Koenig G.M."/>
            <person name="Daniel R."/>
            <person name="Schaeberle T.F."/>
        </authorList>
    </citation>
    <scope>NUCLEOTIDE SEQUENCE [LARGE SCALE GENOMIC DNA]</scope>
    <source>
        <strain evidence="2 3">SWB007</strain>
    </source>
</reference>
<comment type="caution">
    <text evidence="2">The sequence shown here is derived from an EMBL/GenBank/DDBJ whole genome shotgun (WGS) entry which is preliminary data.</text>
</comment>
<sequence>MMNGVMRVLGVVALSLTSTGCDFAGSDGAGDSESQADASAWTYVGEFAYAPHDDELLTLPVELADAGQGFALFAEVDGCAQVARLEDDTSTWVSALESGASCAACEERFSVIAGAGLLVHAPPEPRSGPARLRLGKIDCGTLSRVRPSADAPASSVRLWVRELPTLPNELVVPLRFHHGPFSSRASDAESEALLAEVAALLAPTGVRVVLDGSSNDDTLPDSIHWFEGDPSALEPHVEPEDGVVDVVFAGCLEHVHPELGTHTLLDGLVPRIPAQAAPGAGIFLRGRACTAASLGPTSVSVEVQARVLAHELGHYLGLHHAVTTDGQAATLMAPNPSLVVDPRFSPAQAERMRLHAALLSEAMPDR</sequence>
<evidence type="ECO:0000313" key="3">
    <source>
        <dbReference type="Proteomes" id="UP000238823"/>
    </source>
</evidence>